<dbReference type="AlphaFoldDB" id="A0A084VGG0"/>
<organism evidence="2">
    <name type="scientific">Anopheles sinensis</name>
    <name type="common">Mosquito</name>
    <dbReference type="NCBI Taxonomy" id="74873"/>
    <lineage>
        <taxon>Eukaryota</taxon>
        <taxon>Metazoa</taxon>
        <taxon>Ecdysozoa</taxon>
        <taxon>Arthropoda</taxon>
        <taxon>Hexapoda</taxon>
        <taxon>Insecta</taxon>
        <taxon>Pterygota</taxon>
        <taxon>Neoptera</taxon>
        <taxon>Endopterygota</taxon>
        <taxon>Diptera</taxon>
        <taxon>Nematocera</taxon>
        <taxon>Culicoidea</taxon>
        <taxon>Culicidae</taxon>
        <taxon>Anophelinae</taxon>
        <taxon>Anopheles</taxon>
    </lineage>
</organism>
<dbReference type="EMBL" id="KE524824">
    <property type="protein sequence ID" value="KFB37054.1"/>
    <property type="molecule type" value="Genomic_DNA"/>
</dbReference>
<dbReference type="VEuPathDB" id="VectorBase:ASIC004250"/>
<dbReference type="Proteomes" id="UP000030765">
    <property type="component" value="Unassembled WGS sequence"/>
</dbReference>
<accession>A0A084VGG0</accession>
<feature type="region of interest" description="Disordered" evidence="1">
    <location>
        <begin position="1"/>
        <end position="67"/>
    </location>
</feature>
<sequence>MFLIQPTTDEHGRNRPPGHPFLCWKRDITPAGRRLGAEVRGKDDDDDDDEDDAGGGLMAKNKHRPSN</sequence>
<reference evidence="3" key="2">
    <citation type="submission" date="2020-05" db="UniProtKB">
        <authorList>
            <consortium name="EnsemblMetazoa"/>
        </authorList>
    </citation>
    <scope>IDENTIFICATION</scope>
</reference>
<proteinExistence type="predicted"/>
<evidence type="ECO:0000256" key="1">
    <source>
        <dbReference type="SAM" id="MobiDB-lite"/>
    </source>
</evidence>
<evidence type="ECO:0000313" key="3">
    <source>
        <dbReference type="EnsemblMetazoa" id="ASIC004250-PA"/>
    </source>
</evidence>
<dbReference type="EMBL" id="ATLV01012890">
    <property type="status" value="NOT_ANNOTATED_CDS"/>
    <property type="molecule type" value="Genomic_DNA"/>
</dbReference>
<gene>
    <name evidence="2" type="ORF">ZHAS_00004250</name>
</gene>
<reference evidence="2 4" key="1">
    <citation type="journal article" date="2014" name="BMC Genomics">
        <title>Genome sequence of Anopheles sinensis provides insight into genetics basis of mosquito competence for malaria parasites.</title>
        <authorList>
            <person name="Zhou D."/>
            <person name="Zhang D."/>
            <person name="Ding G."/>
            <person name="Shi L."/>
            <person name="Hou Q."/>
            <person name="Ye Y."/>
            <person name="Xu Y."/>
            <person name="Zhou H."/>
            <person name="Xiong C."/>
            <person name="Li S."/>
            <person name="Yu J."/>
            <person name="Hong S."/>
            <person name="Yu X."/>
            <person name="Zou P."/>
            <person name="Chen C."/>
            <person name="Chang X."/>
            <person name="Wang W."/>
            <person name="Lv Y."/>
            <person name="Sun Y."/>
            <person name="Ma L."/>
            <person name="Shen B."/>
            <person name="Zhu C."/>
        </authorList>
    </citation>
    <scope>NUCLEOTIDE SEQUENCE [LARGE SCALE GENOMIC DNA]</scope>
</reference>
<dbReference type="EnsemblMetazoa" id="ASIC004250-RA">
    <property type="protein sequence ID" value="ASIC004250-PA"/>
    <property type="gene ID" value="ASIC004250"/>
</dbReference>
<protein>
    <submittedName>
        <fullName evidence="2 3">Uncharacterized protein</fullName>
    </submittedName>
</protein>
<evidence type="ECO:0000313" key="2">
    <source>
        <dbReference type="EMBL" id="KFB37054.1"/>
    </source>
</evidence>
<feature type="compositionally biased region" description="Acidic residues" evidence="1">
    <location>
        <begin position="44"/>
        <end position="53"/>
    </location>
</feature>
<evidence type="ECO:0000313" key="4">
    <source>
        <dbReference type="Proteomes" id="UP000030765"/>
    </source>
</evidence>
<name>A0A084VGG0_ANOSI</name>
<keyword evidence="4" id="KW-1185">Reference proteome</keyword>